<dbReference type="Gene3D" id="1.10.1220.10">
    <property type="entry name" value="Met repressor-like"/>
    <property type="match status" value="1"/>
</dbReference>
<evidence type="ECO:0000259" key="1">
    <source>
        <dbReference type="Pfam" id="PF01402"/>
    </source>
</evidence>
<dbReference type="GO" id="GO:0006355">
    <property type="term" value="P:regulation of DNA-templated transcription"/>
    <property type="evidence" value="ECO:0007669"/>
    <property type="project" value="InterPro"/>
</dbReference>
<name>A0AA46TFE6_9ACTN</name>
<dbReference type="InterPro" id="IPR010985">
    <property type="entry name" value="Ribbon_hlx_hlx"/>
</dbReference>
<dbReference type="Pfam" id="PF01402">
    <property type="entry name" value="RHH_1"/>
    <property type="match status" value="1"/>
</dbReference>
<dbReference type="InterPro" id="IPR013321">
    <property type="entry name" value="Arc_rbn_hlx_hlx"/>
</dbReference>
<evidence type="ECO:0000313" key="2">
    <source>
        <dbReference type="EMBL" id="UYM04188.1"/>
    </source>
</evidence>
<organism evidence="2 3">
    <name type="scientific">Solicola gregarius</name>
    <dbReference type="NCBI Taxonomy" id="2908642"/>
    <lineage>
        <taxon>Bacteria</taxon>
        <taxon>Bacillati</taxon>
        <taxon>Actinomycetota</taxon>
        <taxon>Actinomycetes</taxon>
        <taxon>Propionibacteriales</taxon>
        <taxon>Nocardioidaceae</taxon>
        <taxon>Solicola</taxon>
    </lineage>
</organism>
<dbReference type="RefSeq" id="WP_271632847.1">
    <property type="nucleotide sequence ID" value="NZ_CP094970.1"/>
</dbReference>
<evidence type="ECO:0000313" key="3">
    <source>
        <dbReference type="Proteomes" id="UP001164390"/>
    </source>
</evidence>
<sequence>MRTTIRMDDELLAQAKALAARSRRSLNSVMEDAVREMLARHEERADAPIDLPTFEGNGLLPGVDLDNTAGLYDLMDADEAS</sequence>
<accession>A0AA46TFE6</accession>
<dbReference type="Proteomes" id="UP001164390">
    <property type="component" value="Chromosome"/>
</dbReference>
<feature type="domain" description="Ribbon-helix-helix protein CopG" evidence="1">
    <location>
        <begin position="1"/>
        <end position="40"/>
    </location>
</feature>
<dbReference type="EMBL" id="CP094970">
    <property type="protein sequence ID" value="UYM04188.1"/>
    <property type="molecule type" value="Genomic_DNA"/>
</dbReference>
<dbReference type="AlphaFoldDB" id="A0AA46TFE6"/>
<dbReference type="SUPFAM" id="SSF47598">
    <property type="entry name" value="Ribbon-helix-helix"/>
    <property type="match status" value="1"/>
</dbReference>
<keyword evidence="3" id="KW-1185">Reference proteome</keyword>
<gene>
    <name evidence="2" type="ORF">L0C25_16785</name>
</gene>
<reference evidence="2" key="1">
    <citation type="submission" date="2022-01" db="EMBL/GenBank/DDBJ databases">
        <title>Nocardioidaceae gen. sp. A5X3R13.</title>
        <authorList>
            <person name="Lopez Marin M.A."/>
            <person name="Uhlik O."/>
        </authorList>
    </citation>
    <scope>NUCLEOTIDE SEQUENCE</scope>
    <source>
        <strain evidence="2">A5X3R13</strain>
    </source>
</reference>
<dbReference type="InterPro" id="IPR002145">
    <property type="entry name" value="CopG"/>
</dbReference>
<dbReference type="KEGG" id="sgrg:L0C25_16785"/>
<protein>
    <submittedName>
        <fullName evidence="2">Ribbon-helix-helix protein, CopG family</fullName>
    </submittedName>
</protein>
<proteinExistence type="predicted"/>